<organism evidence="3 4">
    <name type="scientific">Desulfonema ishimotonii</name>
    <dbReference type="NCBI Taxonomy" id="45657"/>
    <lineage>
        <taxon>Bacteria</taxon>
        <taxon>Pseudomonadati</taxon>
        <taxon>Thermodesulfobacteriota</taxon>
        <taxon>Desulfobacteria</taxon>
        <taxon>Desulfobacterales</taxon>
        <taxon>Desulfococcaceae</taxon>
        <taxon>Desulfonema</taxon>
    </lineage>
</organism>
<dbReference type="Gene3D" id="3.40.50.150">
    <property type="entry name" value="Vaccinia Virus protein VP39"/>
    <property type="match status" value="1"/>
</dbReference>
<keyword evidence="4" id="KW-1185">Reference proteome</keyword>
<dbReference type="OrthoDB" id="5471832at2"/>
<dbReference type="PANTHER" id="PTHR32266:SF12">
    <property type="entry name" value="NICOTIANAMINE SYNTHASE 3"/>
    <property type="match status" value="1"/>
</dbReference>
<evidence type="ECO:0000313" key="4">
    <source>
        <dbReference type="Proteomes" id="UP000288096"/>
    </source>
</evidence>
<dbReference type="AlphaFoldDB" id="A0A401FYG3"/>
<reference evidence="4" key="2">
    <citation type="submission" date="2019-01" db="EMBL/GenBank/DDBJ databases">
        <title>Genome sequence of Desulfonema ishimotonii strain Tokyo 01.</title>
        <authorList>
            <person name="Fukui M."/>
        </authorList>
    </citation>
    <scope>NUCLEOTIDE SEQUENCE [LARGE SCALE GENOMIC DNA]</scope>
    <source>
        <strain evidence="4">Tokyo 01</strain>
    </source>
</reference>
<sequence>MHDINYFHEHELGEHDFLGCCKDCQRSLAIVKPHILSFANQIRQYTPEMLRALEPDALFRLYQLLDDLAHMEVGGHLAGLILEEPEIRRNLPDIRAYYSAFFSIHERHLASALLKAEDPWKCLRDFPLYPRYEALVRNQITAMHISSDCRLAFIGSGPVPMTLILMSRLFGIRSVGLDSDPETVSLSRRVIRYLGLAGQIDIVQGDDSHLRHLEWDMVLVAALAEPKATIFRHIRECLKERESPPVVFRTYTDMKAVLFRPVQPEDIREFKIVRVIRPVGRVNNTTVFLKQK</sequence>
<dbReference type="PROSITE" id="PS51142">
    <property type="entry name" value="NAS"/>
    <property type="match status" value="1"/>
</dbReference>
<evidence type="ECO:0000256" key="2">
    <source>
        <dbReference type="ARBA" id="ARBA00022691"/>
    </source>
</evidence>
<accession>A0A401FYG3</accession>
<proteinExistence type="predicted"/>
<dbReference type="GO" id="GO:0030418">
    <property type="term" value="P:nicotianamine biosynthetic process"/>
    <property type="evidence" value="ECO:0007669"/>
    <property type="project" value="InterPro"/>
</dbReference>
<dbReference type="PANTHER" id="PTHR32266">
    <property type="entry name" value="NICOTIANAMINE SYNTHASE 3"/>
    <property type="match status" value="1"/>
</dbReference>
<dbReference type="InterPro" id="IPR029063">
    <property type="entry name" value="SAM-dependent_MTases_sf"/>
</dbReference>
<dbReference type="GO" id="GO:0030410">
    <property type="term" value="F:nicotianamine synthase activity"/>
    <property type="evidence" value="ECO:0007669"/>
    <property type="project" value="InterPro"/>
</dbReference>
<protein>
    <submittedName>
        <fullName evidence="3">Nicotianamine synthase</fullName>
    </submittedName>
</protein>
<reference evidence="4" key="1">
    <citation type="submission" date="2017-11" db="EMBL/GenBank/DDBJ databases">
        <authorList>
            <person name="Watanabe M."/>
            <person name="Kojima H."/>
        </authorList>
    </citation>
    <scope>NUCLEOTIDE SEQUENCE [LARGE SCALE GENOMIC DNA]</scope>
    <source>
        <strain evidence="4">Tokyo 01</strain>
    </source>
</reference>
<comment type="caution">
    <text evidence="3">The sequence shown here is derived from an EMBL/GenBank/DDBJ whole genome shotgun (WGS) entry which is preliminary data.</text>
</comment>
<dbReference type="SUPFAM" id="SSF53335">
    <property type="entry name" value="S-adenosyl-L-methionine-dependent methyltransferases"/>
    <property type="match status" value="1"/>
</dbReference>
<dbReference type="EMBL" id="BEXT01000001">
    <property type="protein sequence ID" value="GBC62009.1"/>
    <property type="molecule type" value="Genomic_DNA"/>
</dbReference>
<keyword evidence="1" id="KW-0808">Transferase</keyword>
<evidence type="ECO:0000313" key="3">
    <source>
        <dbReference type="EMBL" id="GBC62009.1"/>
    </source>
</evidence>
<dbReference type="InterPro" id="IPR004298">
    <property type="entry name" value="Nicotian_synth"/>
</dbReference>
<evidence type="ECO:0000256" key="1">
    <source>
        <dbReference type="ARBA" id="ARBA00022679"/>
    </source>
</evidence>
<keyword evidence="2" id="KW-0949">S-adenosyl-L-methionine</keyword>
<dbReference type="Pfam" id="PF03059">
    <property type="entry name" value="NAS"/>
    <property type="match status" value="1"/>
</dbReference>
<dbReference type="Proteomes" id="UP000288096">
    <property type="component" value="Unassembled WGS sequence"/>
</dbReference>
<name>A0A401FYG3_9BACT</name>
<dbReference type="RefSeq" id="WP_124329225.1">
    <property type="nucleotide sequence ID" value="NZ_BEXT01000001.1"/>
</dbReference>
<gene>
    <name evidence="3" type="ORF">DENIS_2972</name>
</gene>